<proteinExistence type="predicted"/>
<dbReference type="EMBL" id="JASCZI010212124">
    <property type="protein sequence ID" value="MED6198450.1"/>
    <property type="molecule type" value="Genomic_DNA"/>
</dbReference>
<keyword evidence="2" id="KW-1185">Reference proteome</keyword>
<protein>
    <submittedName>
        <fullName evidence="1">Uncharacterized protein</fullName>
    </submittedName>
</protein>
<accession>A0ABU6XK63</accession>
<gene>
    <name evidence="1" type="ORF">PIB30_066359</name>
</gene>
<name>A0ABU6XK63_9FABA</name>
<sequence length="135" mass="15705">MKTPPNFEDEANVVEDNTTLFKEGVKFGEVRLEVGMRFKSKKDFMDAVRDKEHRDKGIIALLEEVRLFAMRSFAKNKLKLANHLGKLPPIQHSHLQKIKSQAHLYGVHWAGDDPFERNREETLLVIIKLNIFVEH</sequence>
<dbReference type="Proteomes" id="UP001341840">
    <property type="component" value="Unassembled WGS sequence"/>
</dbReference>
<evidence type="ECO:0000313" key="1">
    <source>
        <dbReference type="EMBL" id="MED6198450.1"/>
    </source>
</evidence>
<comment type="caution">
    <text evidence="1">The sequence shown here is derived from an EMBL/GenBank/DDBJ whole genome shotgun (WGS) entry which is preliminary data.</text>
</comment>
<organism evidence="1 2">
    <name type="scientific">Stylosanthes scabra</name>
    <dbReference type="NCBI Taxonomy" id="79078"/>
    <lineage>
        <taxon>Eukaryota</taxon>
        <taxon>Viridiplantae</taxon>
        <taxon>Streptophyta</taxon>
        <taxon>Embryophyta</taxon>
        <taxon>Tracheophyta</taxon>
        <taxon>Spermatophyta</taxon>
        <taxon>Magnoliopsida</taxon>
        <taxon>eudicotyledons</taxon>
        <taxon>Gunneridae</taxon>
        <taxon>Pentapetalae</taxon>
        <taxon>rosids</taxon>
        <taxon>fabids</taxon>
        <taxon>Fabales</taxon>
        <taxon>Fabaceae</taxon>
        <taxon>Papilionoideae</taxon>
        <taxon>50 kb inversion clade</taxon>
        <taxon>dalbergioids sensu lato</taxon>
        <taxon>Dalbergieae</taxon>
        <taxon>Pterocarpus clade</taxon>
        <taxon>Stylosanthes</taxon>
    </lineage>
</organism>
<evidence type="ECO:0000313" key="2">
    <source>
        <dbReference type="Proteomes" id="UP001341840"/>
    </source>
</evidence>
<reference evidence="1 2" key="1">
    <citation type="journal article" date="2023" name="Plants (Basel)">
        <title>Bridging the Gap: Combining Genomics and Transcriptomics Approaches to Understand Stylosanthes scabra, an Orphan Legume from the Brazilian Caatinga.</title>
        <authorList>
            <person name="Ferreira-Neto J.R.C."/>
            <person name="da Silva M.D."/>
            <person name="Binneck E."/>
            <person name="de Melo N.F."/>
            <person name="da Silva R.H."/>
            <person name="de Melo A.L.T.M."/>
            <person name="Pandolfi V."/>
            <person name="Bustamante F.O."/>
            <person name="Brasileiro-Vidal A.C."/>
            <person name="Benko-Iseppon A.M."/>
        </authorList>
    </citation>
    <scope>NUCLEOTIDE SEQUENCE [LARGE SCALE GENOMIC DNA]</scope>
    <source>
        <tissue evidence="1">Leaves</tissue>
    </source>
</reference>